<dbReference type="OMA" id="WVAFMVI"/>
<feature type="transmembrane region" description="Helical" evidence="1">
    <location>
        <begin position="33"/>
        <end position="54"/>
    </location>
</feature>
<comment type="caution">
    <text evidence="2">The sequence shown here is derived from an EMBL/GenBank/DDBJ whole genome shotgun (WGS) entry which is preliminary data.</text>
</comment>
<protein>
    <submittedName>
        <fullName evidence="2">Uncharacterized protein</fullName>
    </submittedName>
</protein>
<name>A0A837DCA0_9PSEU</name>
<evidence type="ECO:0000313" key="2">
    <source>
        <dbReference type="EMBL" id="KHF44548.1"/>
    </source>
</evidence>
<sequence length="64" mass="6786">MEGTMFWKIVGGLLLAWVAFMVIGTVVGFLAKAVFWIAVIGGGVFVGAAAYGALKNSKQKQLRP</sequence>
<keyword evidence="1" id="KW-0812">Transmembrane</keyword>
<evidence type="ECO:0000313" key="3">
    <source>
        <dbReference type="Proteomes" id="UP000030848"/>
    </source>
</evidence>
<reference evidence="2 3" key="1">
    <citation type="submission" date="2014-10" db="EMBL/GenBank/DDBJ databases">
        <title>Genome sequence of Micropolyspora internatus JCM3315.</title>
        <authorList>
            <person name="Shin S.-K."/>
            <person name="Yi H."/>
        </authorList>
    </citation>
    <scope>NUCLEOTIDE SEQUENCE [LARGE SCALE GENOMIC DNA]</scope>
    <source>
        <strain evidence="2 3">JCM 3315</strain>
    </source>
</reference>
<dbReference type="AlphaFoldDB" id="A0A837DCA0"/>
<feature type="transmembrane region" description="Helical" evidence="1">
    <location>
        <begin position="7"/>
        <end position="27"/>
    </location>
</feature>
<dbReference type="Proteomes" id="UP000030848">
    <property type="component" value="Unassembled WGS sequence"/>
</dbReference>
<organism evidence="2 3">
    <name type="scientific">Saccharomonospora viridis</name>
    <dbReference type="NCBI Taxonomy" id="1852"/>
    <lineage>
        <taxon>Bacteria</taxon>
        <taxon>Bacillati</taxon>
        <taxon>Actinomycetota</taxon>
        <taxon>Actinomycetes</taxon>
        <taxon>Pseudonocardiales</taxon>
        <taxon>Pseudonocardiaceae</taxon>
        <taxon>Saccharomonospora</taxon>
    </lineage>
</organism>
<keyword evidence="1" id="KW-0472">Membrane</keyword>
<evidence type="ECO:0000256" key="1">
    <source>
        <dbReference type="SAM" id="Phobius"/>
    </source>
</evidence>
<dbReference type="EMBL" id="JRZE01000003">
    <property type="protein sequence ID" value="KHF44548.1"/>
    <property type="molecule type" value="Genomic_DNA"/>
</dbReference>
<accession>A0A837DCA0</accession>
<proteinExistence type="predicted"/>
<keyword evidence="1" id="KW-1133">Transmembrane helix</keyword>
<gene>
    <name evidence="2" type="ORF">MINT15_14300</name>
</gene>